<organism evidence="2 3">
    <name type="scientific">Lichtheimia ornata</name>
    <dbReference type="NCBI Taxonomy" id="688661"/>
    <lineage>
        <taxon>Eukaryota</taxon>
        <taxon>Fungi</taxon>
        <taxon>Fungi incertae sedis</taxon>
        <taxon>Mucoromycota</taxon>
        <taxon>Mucoromycotina</taxon>
        <taxon>Mucoromycetes</taxon>
        <taxon>Mucorales</taxon>
        <taxon>Lichtheimiaceae</taxon>
        <taxon>Lichtheimia</taxon>
    </lineage>
</organism>
<evidence type="ECO:0000313" key="2">
    <source>
        <dbReference type="EMBL" id="KAJ8656252.1"/>
    </source>
</evidence>
<gene>
    <name evidence="2" type="ORF">O0I10_008046</name>
</gene>
<dbReference type="GeneID" id="83215453"/>
<dbReference type="Proteomes" id="UP001234581">
    <property type="component" value="Unassembled WGS sequence"/>
</dbReference>
<feature type="region of interest" description="Disordered" evidence="1">
    <location>
        <begin position="1"/>
        <end position="20"/>
    </location>
</feature>
<name>A0AAD7V180_9FUNG</name>
<sequence length="142" mass="16083">MQNSSVTQRRPSASSALPGSSCLTMNKDHVSYSITHTAYAKHEGTGISKLYNEAWGLYENKPARRGQSDLVSKYEVHRGQPQISQMSPPAKVDRPLEFFSTTTPKYFLADRFDPAEQHCPLKDLTVDCKVLRYDCLYVLHML</sequence>
<dbReference type="RefSeq" id="XP_058341165.1">
    <property type="nucleotide sequence ID" value="XM_058488053.1"/>
</dbReference>
<accession>A0AAD7V180</accession>
<evidence type="ECO:0000313" key="3">
    <source>
        <dbReference type="Proteomes" id="UP001234581"/>
    </source>
</evidence>
<proteinExistence type="predicted"/>
<reference evidence="2 3" key="1">
    <citation type="submission" date="2023-03" db="EMBL/GenBank/DDBJ databases">
        <title>Genome sequence of Lichtheimia ornata CBS 291.66.</title>
        <authorList>
            <person name="Mohabir J.T."/>
            <person name="Shea T.P."/>
            <person name="Kurbessoian T."/>
            <person name="Berby B."/>
            <person name="Fontaine J."/>
            <person name="Livny J."/>
            <person name="Gnirke A."/>
            <person name="Stajich J.E."/>
            <person name="Cuomo C.A."/>
        </authorList>
    </citation>
    <scope>NUCLEOTIDE SEQUENCE [LARGE SCALE GENOMIC DNA]</scope>
    <source>
        <strain evidence="2">CBS 291.66</strain>
    </source>
</reference>
<evidence type="ECO:0000256" key="1">
    <source>
        <dbReference type="SAM" id="MobiDB-lite"/>
    </source>
</evidence>
<protein>
    <submittedName>
        <fullName evidence="2">Uncharacterized protein</fullName>
    </submittedName>
</protein>
<dbReference type="EMBL" id="JARTCD010000041">
    <property type="protein sequence ID" value="KAJ8656252.1"/>
    <property type="molecule type" value="Genomic_DNA"/>
</dbReference>
<dbReference type="AlphaFoldDB" id="A0AAD7V180"/>
<comment type="caution">
    <text evidence="2">The sequence shown here is derived from an EMBL/GenBank/DDBJ whole genome shotgun (WGS) entry which is preliminary data.</text>
</comment>
<keyword evidence="3" id="KW-1185">Reference proteome</keyword>